<dbReference type="InterPro" id="IPR001054">
    <property type="entry name" value="A/G_cyclase"/>
</dbReference>
<evidence type="ECO:0000256" key="2">
    <source>
        <dbReference type="ARBA" id="ARBA00023015"/>
    </source>
</evidence>
<keyword evidence="4" id="KW-0804">Transcription</keyword>
<dbReference type="OrthoDB" id="134712at2"/>
<dbReference type="InterPro" id="IPR016032">
    <property type="entry name" value="Sig_transdc_resp-reg_C-effctor"/>
</dbReference>
<evidence type="ECO:0000313" key="9">
    <source>
        <dbReference type="Proteomes" id="UP000246018"/>
    </source>
</evidence>
<name>A0A2T8F5Z5_9ACTN</name>
<keyword evidence="3 5" id="KW-0238">DNA-binding</keyword>
<proteinExistence type="inferred from homology"/>
<evidence type="ECO:0000256" key="5">
    <source>
        <dbReference type="PROSITE-ProRule" id="PRU01091"/>
    </source>
</evidence>
<comment type="caution">
    <text evidence="8">The sequence shown here is derived from an EMBL/GenBank/DDBJ whole genome shotgun (WGS) entry which is preliminary data.</text>
</comment>
<keyword evidence="9" id="KW-1185">Reference proteome</keyword>
<dbReference type="GO" id="GO:0006355">
    <property type="term" value="P:regulation of DNA-templated transcription"/>
    <property type="evidence" value="ECO:0007669"/>
    <property type="project" value="InterPro"/>
</dbReference>
<dbReference type="Gene3D" id="1.10.10.10">
    <property type="entry name" value="Winged helix-like DNA-binding domain superfamily/Winged helix DNA-binding domain"/>
    <property type="match status" value="1"/>
</dbReference>
<dbReference type="PROSITE" id="PS51755">
    <property type="entry name" value="OMPR_PHOB"/>
    <property type="match status" value="1"/>
</dbReference>
<evidence type="ECO:0000259" key="7">
    <source>
        <dbReference type="PROSITE" id="PS51755"/>
    </source>
</evidence>
<dbReference type="InterPro" id="IPR041664">
    <property type="entry name" value="AAA_16"/>
</dbReference>
<dbReference type="Pfam" id="PF03704">
    <property type="entry name" value="BTAD"/>
    <property type="match status" value="1"/>
</dbReference>
<dbReference type="Pfam" id="PF13191">
    <property type="entry name" value="AAA_16"/>
    <property type="match status" value="1"/>
</dbReference>
<dbReference type="SUPFAM" id="SSF52540">
    <property type="entry name" value="P-loop containing nucleoside triphosphate hydrolases"/>
    <property type="match status" value="1"/>
</dbReference>
<dbReference type="InterPro" id="IPR005158">
    <property type="entry name" value="BTAD"/>
</dbReference>
<dbReference type="InterPro" id="IPR011990">
    <property type="entry name" value="TPR-like_helical_dom_sf"/>
</dbReference>
<dbReference type="AlphaFoldDB" id="A0A2T8F5Z5"/>
<evidence type="ECO:0008006" key="10">
    <source>
        <dbReference type="Google" id="ProtNLM"/>
    </source>
</evidence>
<dbReference type="EMBL" id="QDGZ01000010">
    <property type="protein sequence ID" value="PVG81123.1"/>
    <property type="molecule type" value="Genomic_DNA"/>
</dbReference>
<dbReference type="InterPro" id="IPR001867">
    <property type="entry name" value="OmpR/PhoB-type_DNA-bd"/>
</dbReference>
<dbReference type="SMART" id="SM00044">
    <property type="entry name" value="CYCc"/>
    <property type="match status" value="1"/>
</dbReference>
<dbReference type="GO" id="GO:0000160">
    <property type="term" value="P:phosphorelay signal transduction system"/>
    <property type="evidence" value="ECO:0007669"/>
    <property type="project" value="InterPro"/>
</dbReference>
<dbReference type="Proteomes" id="UP000246018">
    <property type="component" value="Unassembled WGS sequence"/>
</dbReference>
<gene>
    <name evidence="8" type="ORF">DDE18_20155</name>
</gene>
<dbReference type="SUPFAM" id="SSF46894">
    <property type="entry name" value="C-terminal effector domain of the bipartite response regulators"/>
    <property type="match status" value="1"/>
</dbReference>
<feature type="domain" description="Guanylate cyclase" evidence="6">
    <location>
        <begin position="368"/>
        <end position="399"/>
    </location>
</feature>
<dbReference type="Gene3D" id="1.25.40.10">
    <property type="entry name" value="Tetratricopeptide repeat domain"/>
    <property type="match status" value="2"/>
</dbReference>
<dbReference type="CDD" id="cd07302">
    <property type="entry name" value="CHD"/>
    <property type="match status" value="1"/>
</dbReference>
<dbReference type="Gene3D" id="3.30.70.1230">
    <property type="entry name" value="Nucleotide cyclase"/>
    <property type="match status" value="1"/>
</dbReference>
<dbReference type="InterPro" id="IPR029787">
    <property type="entry name" value="Nucleotide_cyclase"/>
</dbReference>
<protein>
    <recommendedName>
        <fullName evidence="10">OmpR/PhoB-type domain-containing protein</fullName>
    </recommendedName>
</protein>
<dbReference type="Pfam" id="PF00486">
    <property type="entry name" value="Trans_reg_C"/>
    <property type="match status" value="1"/>
</dbReference>
<evidence type="ECO:0000256" key="1">
    <source>
        <dbReference type="ARBA" id="ARBA00005820"/>
    </source>
</evidence>
<comment type="similarity">
    <text evidence="1">Belongs to the AfsR/DnrI/RedD regulatory family.</text>
</comment>
<dbReference type="SMART" id="SM01043">
    <property type="entry name" value="BTAD"/>
    <property type="match status" value="1"/>
</dbReference>
<dbReference type="InterPro" id="IPR051677">
    <property type="entry name" value="AfsR-DnrI-RedD_regulator"/>
</dbReference>
<feature type="domain" description="OmpR/PhoB-type" evidence="7">
    <location>
        <begin position="6"/>
        <end position="106"/>
    </location>
</feature>
<dbReference type="PROSITE" id="PS50125">
    <property type="entry name" value="GUANYLATE_CYCLASE_2"/>
    <property type="match status" value="1"/>
</dbReference>
<dbReference type="SUPFAM" id="SSF55073">
    <property type="entry name" value="Nucleotide cyclase"/>
    <property type="match status" value="1"/>
</dbReference>
<dbReference type="GO" id="GO:0003677">
    <property type="term" value="F:DNA binding"/>
    <property type="evidence" value="ECO:0007669"/>
    <property type="project" value="UniProtKB-UniRule"/>
</dbReference>
<dbReference type="InterPro" id="IPR027417">
    <property type="entry name" value="P-loop_NTPase"/>
</dbReference>
<evidence type="ECO:0000256" key="3">
    <source>
        <dbReference type="ARBA" id="ARBA00023125"/>
    </source>
</evidence>
<evidence type="ECO:0000313" key="8">
    <source>
        <dbReference type="EMBL" id="PVG81123.1"/>
    </source>
</evidence>
<dbReference type="PANTHER" id="PTHR35807">
    <property type="entry name" value="TRANSCRIPTIONAL REGULATOR REDD-RELATED"/>
    <property type="match status" value="1"/>
</dbReference>
<evidence type="ECO:0000259" key="6">
    <source>
        <dbReference type="PROSITE" id="PS50125"/>
    </source>
</evidence>
<dbReference type="InterPro" id="IPR036388">
    <property type="entry name" value="WH-like_DNA-bd_sf"/>
</dbReference>
<organism evidence="8 9">
    <name type="scientific">Nocardioides gansuensis</name>
    <dbReference type="NCBI Taxonomy" id="2138300"/>
    <lineage>
        <taxon>Bacteria</taxon>
        <taxon>Bacillati</taxon>
        <taxon>Actinomycetota</taxon>
        <taxon>Actinomycetes</taxon>
        <taxon>Propionibacteriales</taxon>
        <taxon>Nocardioidaceae</taxon>
        <taxon>Nocardioides</taxon>
    </lineage>
</organism>
<dbReference type="GO" id="GO:0009190">
    <property type="term" value="P:cyclic nucleotide biosynthetic process"/>
    <property type="evidence" value="ECO:0007669"/>
    <property type="project" value="InterPro"/>
</dbReference>
<dbReference type="PANTHER" id="PTHR35807:SF1">
    <property type="entry name" value="TRANSCRIPTIONAL REGULATOR REDD"/>
    <property type="match status" value="1"/>
</dbReference>
<dbReference type="SMART" id="SM00862">
    <property type="entry name" value="Trans_reg_C"/>
    <property type="match status" value="1"/>
</dbReference>
<dbReference type="CDD" id="cd15831">
    <property type="entry name" value="BTAD"/>
    <property type="match status" value="1"/>
</dbReference>
<reference evidence="8 9" key="1">
    <citation type="submission" date="2018-04" db="EMBL/GenBank/DDBJ databases">
        <title>Genome of Nocardioides gansuensis WSJ-1.</title>
        <authorList>
            <person name="Wu S."/>
            <person name="Wang G."/>
        </authorList>
    </citation>
    <scope>NUCLEOTIDE SEQUENCE [LARGE SCALE GENOMIC DNA]</scope>
    <source>
        <strain evidence="8 9">WSJ-1</strain>
    </source>
</reference>
<keyword evidence="2" id="KW-0805">Transcription regulation</keyword>
<evidence type="ECO:0000256" key="4">
    <source>
        <dbReference type="ARBA" id="ARBA00023163"/>
    </source>
</evidence>
<sequence>MARRVGPVGAQDDGPPDVEVRLLGPIDVRRGGRALDVPGGRARSLLTVLALQAGQAIPAERLIDTLWGDEVPTTAKTVLQGFVSKLRKTLGATALETTGNGYRLAVSRSAIDANRFHDLVTAARDLDGEERTAALEQALGLWRGPALSDVAYEPFAQAAIAALEEHRLAAREALIGAQLDTGMRAELVPQLEDLIADNPFREHLRELLVLALYRAGRQADALAAYQQARQTLIDELGLEPGPELRMLHERILNQDPGLDAPAPSASRRAERSTWFPSERRTVTVLFVDVTATDADLDPEAGETIAVESLARVTEALRSNGARIQESGSGIVIGWFGLPSAHEDDPLRAVLAAAQARQRVLALPGPSRDFRAGLETGEVVSGVTDSRASGPAVSVAARLQQGAQPGEVLIGPRAMKVLRGAAIVERARELASTSAWRLVDVDPQAKLISRDFQAHMVGREAELTLLRTSFGRMVRRGTPQRMTVLGEAGIGKSRLSRAFADSIGGRARTITATCVEAGSGRTFGLLHDLLVQAGGGSDWKSVVGLLEEKESGLGDRLAGVLGLGDLKGPPQLFFGDLRRAFELLSAVQPLAVIVDDVHWAESTLLDLFEYLSDSLTGPVFLLLLARPELVERRAEWSVGGERKDVLYLDPLGVDAIAQVLWNHASVDLPPEDEQRIVETAQGNPLFAEQLLAAFANAETDAIPASLRGLLATRIDRLGPGERDLLRAAAVAGDHLSVEAIEVLAPDEARPFLARNMESLARKRLLRHTEPNGVEFPHGLIRDAAYQSLTRRDRACLHLAFADWLERTEDPPRDELDAVVGHHLEQAVVNQRQVGLASDAALEARAGTKLASAGFRAYSRMDMWAASNLLVRALGLLPDGHPLVPTATQRLAEVSLPLGDHARAQELLLQLSNMPSLEPVDRWLARLENARSMCITGPHGMTADDLVAIARQAAAFFSGAGHDNGLAQAIFLLGWLEQRGGNPVDAVDSGRRSLECAQRGGAVREQLAAAFLISRSLLGGPTPVPDCIEEIESLMGQSAQPHPIVMGILARAHAMTGDFDGARQLLARARPLLIERMRVRRLLAFIAWDSAEIETLADKAAAAVSAYRVALTTFRNGNEAEHVGETSSRLALVLAAEEHPEEARALANEAHAVTPTDCVVVRALAMMATARSMPLGDIEASLAQAAAAVNLAPDLMPNLKADLLVEQSRVQAAAGLAEDARSSIDTAISLYQRKGNVAALRRLRA</sequence>
<dbReference type="SUPFAM" id="SSF48452">
    <property type="entry name" value="TPR-like"/>
    <property type="match status" value="2"/>
</dbReference>
<accession>A0A2T8F5Z5</accession>
<feature type="DNA-binding region" description="OmpR/PhoB-type" evidence="5">
    <location>
        <begin position="6"/>
        <end position="106"/>
    </location>
</feature>
<dbReference type="GO" id="GO:0004016">
    <property type="term" value="F:adenylate cyclase activity"/>
    <property type="evidence" value="ECO:0007669"/>
    <property type="project" value="UniProtKB-ARBA"/>
</dbReference>